<accession>A0A4Y9YPT8</accession>
<sequence length="182" mass="20288">MPFKSLICAIALAFTAMTAVMSAPATSQLSTRAVCDIEHAAPFWGAYSSSRTDHFYSTNYAQINNSRADGYEVQGRLGFIYRDPVVDSTIFFRLYNPTNYDHFYTVNSTRADEVIENQGYIDRGYVGYVYTTDICGSVPLYQLYKASATDHYYTANKTEADNAVSNDGYVLQGTAAYILPNL</sequence>
<dbReference type="AlphaFoldDB" id="A0A4Y9YPT8"/>
<gene>
    <name evidence="3" type="ORF">EVJ58_g2624</name>
</gene>
<dbReference type="Pfam" id="PF18885">
    <property type="entry name" value="DUF5648"/>
    <property type="match status" value="1"/>
</dbReference>
<evidence type="ECO:0000313" key="4">
    <source>
        <dbReference type="Proteomes" id="UP000298390"/>
    </source>
</evidence>
<reference evidence="3 4" key="1">
    <citation type="submission" date="2019-01" db="EMBL/GenBank/DDBJ databases">
        <title>Genome sequencing of the rare red list fungi Fomitopsis rosea.</title>
        <authorList>
            <person name="Buettner E."/>
            <person name="Kellner H."/>
        </authorList>
    </citation>
    <scope>NUCLEOTIDE SEQUENCE [LARGE SCALE GENOMIC DNA]</scope>
    <source>
        <strain evidence="3 4">DSM 105464</strain>
    </source>
</reference>
<feature type="domain" description="DUF5648" evidence="2">
    <location>
        <begin position="44"/>
        <end position="179"/>
    </location>
</feature>
<comment type="caution">
    <text evidence="3">The sequence shown here is derived from an EMBL/GenBank/DDBJ whole genome shotgun (WGS) entry which is preliminary data.</text>
</comment>
<dbReference type="InterPro" id="IPR043708">
    <property type="entry name" value="DUF5648"/>
</dbReference>
<organism evidence="3 4">
    <name type="scientific">Rhodofomes roseus</name>
    <dbReference type="NCBI Taxonomy" id="34475"/>
    <lineage>
        <taxon>Eukaryota</taxon>
        <taxon>Fungi</taxon>
        <taxon>Dikarya</taxon>
        <taxon>Basidiomycota</taxon>
        <taxon>Agaricomycotina</taxon>
        <taxon>Agaricomycetes</taxon>
        <taxon>Polyporales</taxon>
        <taxon>Rhodofomes</taxon>
    </lineage>
</organism>
<dbReference type="Proteomes" id="UP000298390">
    <property type="component" value="Unassembled WGS sequence"/>
</dbReference>
<evidence type="ECO:0000259" key="2">
    <source>
        <dbReference type="Pfam" id="PF18885"/>
    </source>
</evidence>
<proteinExistence type="predicted"/>
<evidence type="ECO:0000256" key="1">
    <source>
        <dbReference type="SAM" id="SignalP"/>
    </source>
</evidence>
<keyword evidence="1" id="KW-0732">Signal</keyword>
<dbReference type="EMBL" id="SEKV01000098">
    <property type="protein sequence ID" value="TFY64454.1"/>
    <property type="molecule type" value="Genomic_DNA"/>
</dbReference>
<evidence type="ECO:0000313" key="3">
    <source>
        <dbReference type="EMBL" id="TFY64454.1"/>
    </source>
</evidence>
<protein>
    <recommendedName>
        <fullName evidence="2">DUF5648 domain-containing protein</fullName>
    </recommendedName>
</protein>
<feature type="signal peptide" evidence="1">
    <location>
        <begin position="1"/>
        <end position="22"/>
    </location>
</feature>
<feature type="chain" id="PRO_5021354666" description="DUF5648 domain-containing protein" evidence="1">
    <location>
        <begin position="23"/>
        <end position="182"/>
    </location>
</feature>
<name>A0A4Y9YPT8_9APHY</name>